<keyword evidence="4 7" id="KW-0689">Ribosomal protein</keyword>
<name>A0AAW2H6H0_9NEOP</name>
<comment type="subunit">
    <text evidence="7">Component of the small ribosomal subunit. Mature ribosomes consist of a small (40S) and a large (60S) subunit. The 40S subunit contains about 33 different proteins and 1 molecule of RNA (18S). The 60S subunit contains about 49 different proteins and 3 molecules of RNA (28S, 5.8S and 5S). Interacts with ribosomal protein S21.</text>
</comment>
<dbReference type="Pfam" id="PF00318">
    <property type="entry name" value="Ribosomal_S2"/>
    <property type="match status" value="2"/>
</dbReference>
<dbReference type="PRINTS" id="PR00395">
    <property type="entry name" value="RIBOSOMALS2"/>
</dbReference>
<sequence>MRSEIQIPEDFVKAIILSSAHLGSTTSTTSFKQYIYGRRKDDLIHVININETWKKLIMAARLFVSIEDPSDIVVASNKKFGKRAVLKFCGETGATPLIGRFTPGGFTNQVIKGVKEARLVVVSDPYADKQTVVEASYVNTPCIAFCNSDNSLSMVDVAIPMNNRSPLSIGCGFYLFAKVIKYIKGEGSFDVDVRSEIEFYFYRDPVELDLIAQEQKEKKEADFQVKEAASENPVETSQWADS</sequence>
<dbReference type="InterPro" id="IPR005707">
    <property type="entry name" value="Ribosomal_uS2_euk/arc"/>
</dbReference>
<proteinExistence type="inferred from homology"/>
<feature type="compositionally biased region" description="Polar residues" evidence="8">
    <location>
        <begin position="233"/>
        <end position="242"/>
    </location>
</feature>
<evidence type="ECO:0000256" key="6">
    <source>
        <dbReference type="ARBA" id="ARBA00035256"/>
    </source>
</evidence>
<reference evidence="9" key="1">
    <citation type="journal article" date="2024" name="Gigascience">
        <title>Chromosome-level genome of the poultry shaft louse Menopon gallinae provides insight into the host-switching and adaptive evolution of parasitic lice.</title>
        <authorList>
            <person name="Xu Y."/>
            <person name="Ma L."/>
            <person name="Liu S."/>
            <person name="Liang Y."/>
            <person name="Liu Q."/>
            <person name="He Z."/>
            <person name="Tian L."/>
            <person name="Duan Y."/>
            <person name="Cai W."/>
            <person name="Li H."/>
            <person name="Song F."/>
        </authorList>
    </citation>
    <scope>NUCLEOTIDE SEQUENCE</scope>
    <source>
        <strain evidence="9">Cailab_2023a</strain>
    </source>
</reference>
<dbReference type="InterPro" id="IPR023591">
    <property type="entry name" value="Ribosomal_uS2_flav_dom_sf"/>
</dbReference>
<keyword evidence="3 7" id="KW-0963">Cytoplasm</keyword>
<feature type="region of interest" description="Disordered" evidence="8">
    <location>
        <begin position="222"/>
        <end position="242"/>
    </location>
</feature>
<evidence type="ECO:0000256" key="8">
    <source>
        <dbReference type="SAM" id="MobiDB-lite"/>
    </source>
</evidence>
<dbReference type="HAMAP" id="MF_03015">
    <property type="entry name" value="Ribosomal_S2_euk"/>
    <property type="match status" value="1"/>
</dbReference>
<comment type="similarity">
    <text evidence="2 7">Belongs to the universal ribosomal protein uS2 family.</text>
</comment>
<comment type="subcellular location">
    <subcellularLocation>
        <location evidence="1 7">Cytoplasm</location>
    </subcellularLocation>
</comment>
<comment type="caution">
    <text evidence="9">The sequence shown here is derived from an EMBL/GenBank/DDBJ whole genome shotgun (WGS) entry which is preliminary data.</text>
</comment>
<dbReference type="PANTHER" id="PTHR11489">
    <property type="entry name" value="40S RIBOSOMAL PROTEIN SA"/>
    <property type="match status" value="1"/>
</dbReference>
<evidence type="ECO:0000256" key="1">
    <source>
        <dbReference type="ARBA" id="ARBA00004496"/>
    </source>
</evidence>
<evidence type="ECO:0000256" key="3">
    <source>
        <dbReference type="ARBA" id="ARBA00022490"/>
    </source>
</evidence>
<dbReference type="InterPro" id="IPR027498">
    <property type="entry name" value="Ribosomal_uS2_euk"/>
</dbReference>
<evidence type="ECO:0000256" key="2">
    <source>
        <dbReference type="ARBA" id="ARBA00006242"/>
    </source>
</evidence>
<dbReference type="GO" id="GO:0006412">
    <property type="term" value="P:translation"/>
    <property type="evidence" value="ECO:0007669"/>
    <property type="project" value="UniProtKB-UniRule"/>
</dbReference>
<evidence type="ECO:0000313" key="9">
    <source>
        <dbReference type="EMBL" id="KAL0263916.1"/>
    </source>
</evidence>
<dbReference type="SUPFAM" id="SSF52313">
    <property type="entry name" value="Ribosomal protein S2"/>
    <property type="match status" value="1"/>
</dbReference>
<comment type="function">
    <text evidence="7">Required for the assembly and/or stability of the 40S ribosomal subunit. Required for the processing of the 20S rRNA-precursor to mature 18S rRNA in a late step of the maturation of 40S ribosomal subunits.</text>
</comment>
<dbReference type="AlphaFoldDB" id="A0AAW2H6H0"/>
<dbReference type="GO" id="GO:0022627">
    <property type="term" value="C:cytosolic small ribosomal subunit"/>
    <property type="evidence" value="ECO:0007669"/>
    <property type="project" value="UniProtKB-UniRule"/>
</dbReference>
<dbReference type="Gene3D" id="3.40.50.10490">
    <property type="entry name" value="Glucose-6-phosphate isomerase like protein, domain 1"/>
    <property type="match status" value="1"/>
</dbReference>
<dbReference type="EMBL" id="JARGDH010000073">
    <property type="protein sequence ID" value="KAL0263916.1"/>
    <property type="molecule type" value="Genomic_DNA"/>
</dbReference>
<dbReference type="GO" id="GO:0000028">
    <property type="term" value="P:ribosomal small subunit assembly"/>
    <property type="evidence" value="ECO:0007669"/>
    <property type="project" value="UniProtKB-UniRule"/>
</dbReference>
<evidence type="ECO:0000256" key="5">
    <source>
        <dbReference type="ARBA" id="ARBA00023274"/>
    </source>
</evidence>
<dbReference type="FunFam" id="3.40.50.10490:FF:000030">
    <property type="entry name" value="30S ribosomal protein S2"/>
    <property type="match status" value="1"/>
</dbReference>
<organism evidence="9">
    <name type="scientific">Menopon gallinae</name>
    <name type="common">poultry shaft louse</name>
    <dbReference type="NCBI Taxonomy" id="328185"/>
    <lineage>
        <taxon>Eukaryota</taxon>
        <taxon>Metazoa</taxon>
        <taxon>Ecdysozoa</taxon>
        <taxon>Arthropoda</taxon>
        <taxon>Hexapoda</taxon>
        <taxon>Insecta</taxon>
        <taxon>Pterygota</taxon>
        <taxon>Neoptera</taxon>
        <taxon>Paraneoptera</taxon>
        <taxon>Psocodea</taxon>
        <taxon>Troctomorpha</taxon>
        <taxon>Phthiraptera</taxon>
        <taxon>Amblycera</taxon>
        <taxon>Menoponidae</taxon>
        <taxon>Menopon</taxon>
    </lineage>
</organism>
<gene>
    <name evidence="9" type="ORF">PYX00_011247</name>
</gene>
<keyword evidence="5 7" id="KW-0687">Ribonucleoprotein</keyword>
<evidence type="ECO:0000256" key="7">
    <source>
        <dbReference type="HAMAP-Rule" id="MF_03015"/>
    </source>
</evidence>
<evidence type="ECO:0000256" key="4">
    <source>
        <dbReference type="ARBA" id="ARBA00022980"/>
    </source>
</evidence>
<dbReference type="InterPro" id="IPR001865">
    <property type="entry name" value="Ribosomal_uS2"/>
</dbReference>
<accession>A0AAW2H6H0</accession>
<dbReference type="GO" id="GO:0003735">
    <property type="term" value="F:structural constituent of ribosome"/>
    <property type="evidence" value="ECO:0007669"/>
    <property type="project" value="UniProtKB-UniRule"/>
</dbReference>
<protein>
    <recommendedName>
        <fullName evidence="6 7">Small ribosomal subunit protein uS2</fullName>
    </recommendedName>
</protein>